<keyword evidence="10" id="KW-0963">Cytoplasm</keyword>
<evidence type="ECO:0000256" key="6">
    <source>
        <dbReference type="ARBA" id="ARBA00022723"/>
    </source>
</evidence>
<dbReference type="GO" id="GO:0016829">
    <property type="term" value="F:lyase activity"/>
    <property type="evidence" value="ECO:0007669"/>
    <property type="project" value="UniProtKB-KW"/>
</dbReference>
<dbReference type="InterPro" id="IPR013785">
    <property type="entry name" value="Aldolase_TIM"/>
</dbReference>
<keyword evidence="12" id="KW-0456">Lyase</keyword>
<dbReference type="PIRSF" id="PIRSF000371">
    <property type="entry name" value="PFL_act_enz"/>
    <property type="match status" value="1"/>
</dbReference>
<dbReference type="PANTHER" id="PTHR30352:SF5">
    <property type="entry name" value="PYRUVATE FORMATE-LYASE 1-ACTIVATING ENZYME"/>
    <property type="match status" value="1"/>
</dbReference>
<organism evidence="12 13">
    <name type="scientific">Dehalobacter restrictus</name>
    <dbReference type="NCBI Taxonomy" id="55583"/>
    <lineage>
        <taxon>Bacteria</taxon>
        <taxon>Bacillati</taxon>
        <taxon>Bacillota</taxon>
        <taxon>Clostridia</taxon>
        <taxon>Eubacteriales</taxon>
        <taxon>Desulfitobacteriaceae</taxon>
        <taxon>Dehalobacter</taxon>
    </lineage>
</organism>
<accession>A0A857DIL1</accession>
<name>A0A857DIL1_9FIRM</name>
<evidence type="ECO:0000256" key="2">
    <source>
        <dbReference type="ARBA" id="ARBA00009777"/>
    </source>
</evidence>
<evidence type="ECO:0000256" key="1">
    <source>
        <dbReference type="ARBA" id="ARBA00003141"/>
    </source>
</evidence>
<dbReference type="PROSITE" id="PS51918">
    <property type="entry name" value="RADICAL_SAM"/>
    <property type="match status" value="1"/>
</dbReference>
<comment type="similarity">
    <text evidence="2 10">Belongs to the organic radical-activating enzymes family.</text>
</comment>
<dbReference type="RefSeq" id="WP_019225458.1">
    <property type="nucleotide sequence ID" value="NZ_CP046996.1"/>
</dbReference>
<dbReference type="InterPro" id="IPR034457">
    <property type="entry name" value="Organic_radical-activating"/>
</dbReference>
<comment type="catalytic activity">
    <reaction evidence="10">
        <text>glycyl-[formate C-acetyltransferase] + reduced [flavodoxin] + S-adenosyl-L-methionine = glycin-2-yl radical-[formate C-acetyltransferase] + semiquinone [flavodoxin] + 5'-deoxyadenosine + L-methionine + H(+)</text>
        <dbReference type="Rhea" id="RHEA:19225"/>
        <dbReference type="Rhea" id="RHEA-COMP:10622"/>
        <dbReference type="Rhea" id="RHEA-COMP:12190"/>
        <dbReference type="Rhea" id="RHEA-COMP:12191"/>
        <dbReference type="Rhea" id="RHEA-COMP:14480"/>
        <dbReference type="ChEBI" id="CHEBI:15378"/>
        <dbReference type="ChEBI" id="CHEBI:17319"/>
        <dbReference type="ChEBI" id="CHEBI:29947"/>
        <dbReference type="ChEBI" id="CHEBI:32722"/>
        <dbReference type="ChEBI" id="CHEBI:57618"/>
        <dbReference type="ChEBI" id="CHEBI:57844"/>
        <dbReference type="ChEBI" id="CHEBI:59789"/>
        <dbReference type="ChEBI" id="CHEBI:140311"/>
        <dbReference type="EC" id="1.97.1.4"/>
    </reaction>
</comment>
<evidence type="ECO:0000256" key="10">
    <source>
        <dbReference type="RuleBase" id="RU362053"/>
    </source>
</evidence>
<evidence type="ECO:0000256" key="3">
    <source>
        <dbReference type="ARBA" id="ARBA00021356"/>
    </source>
</evidence>
<dbReference type="InterPro" id="IPR012839">
    <property type="entry name" value="Organic_radical_activase"/>
</dbReference>
<dbReference type="InterPro" id="IPR001989">
    <property type="entry name" value="Radical_activat_CS"/>
</dbReference>
<evidence type="ECO:0000259" key="11">
    <source>
        <dbReference type="PROSITE" id="PS51918"/>
    </source>
</evidence>
<dbReference type="GO" id="GO:0005737">
    <property type="term" value="C:cytoplasm"/>
    <property type="evidence" value="ECO:0007669"/>
    <property type="project" value="UniProtKB-SubCell"/>
</dbReference>
<dbReference type="SFLD" id="SFLDG01066">
    <property type="entry name" value="organic_radical-activating_enz"/>
    <property type="match status" value="1"/>
</dbReference>
<keyword evidence="4 10" id="KW-0004">4Fe-4S</keyword>
<dbReference type="GO" id="GO:0043365">
    <property type="term" value="F:[formate-C-acetyltransferase]-activating enzyme activity"/>
    <property type="evidence" value="ECO:0007669"/>
    <property type="project" value="UniProtKB-UniRule"/>
</dbReference>
<evidence type="ECO:0000256" key="4">
    <source>
        <dbReference type="ARBA" id="ARBA00022485"/>
    </source>
</evidence>
<feature type="domain" description="Radical SAM core" evidence="11">
    <location>
        <begin position="23"/>
        <end position="245"/>
    </location>
</feature>
<keyword evidence="6 10" id="KW-0479">Metal-binding</keyword>
<dbReference type="InterPro" id="IPR007197">
    <property type="entry name" value="rSAM"/>
</dbReference>
<comment type="subcellular location">
    <subcellularLocation>
        <location evidence="10">Cytoplasm</location>
    </subcellularLocation>
</comment>
<dbReference type="Gene3D" id="3.20.20.70">
    <property type="entry name" value="Aldolase class I"/>
    <property type="match status" value="1"/>
</dbReference>
<gene>
    <name evidence="12" type="primary">pflA</name>
    <name evidence="12" type="ORF">GQ588_04990</name>
</gene>
<evidence type="ECO:0000313" key="13">
    <source>
        <dbReference type="Proteomes" id="UP000430508"/>
    </source>
</evidence>
<reference evidence="12 13" key="1">
    <citation type="submission" date="2019-12" db="EMBL/GenBank/DDBJ databases">
        <title>Sequence classification of anaerobic respiratory reductive dehalogenases: First we see many, then we see few.</title>
        <authorList>
            <person name="Molenda O."/>
            <person name="Puentes Jacome L.A."/>
            <person name="Cao X."/>
            <person name="Nesbo C.L."/>
            <person name="Tang S."/>
            <person name="Morson N."/>
            <person name="Patron J."/>
            <person name="Lomheim L."/>
            <person name="Wishart D.S."/>
            <person name="Edwards E.A."/>
        </authorList>
    </citation>
    <scope>NUCLEOTIDE SEQUENCE [LARGE SCALE GENOMIC DNA]</scope>
    <source>
        <strain evidence="12 13">12DCA</strain>
    </source>
</reference>
<dbReference type="SFLD" id="SFLDS00029">
    <property type="entry name" value="Radical_SAM"/>
    <property type="match status" value="1"/>
</dbReference>
<dbReference type="InterPro" id="IPR058240">
    <property type="entry name" value="rSAM_sf"/>
</dbReference>
<evidence type="ECO:0000256" key="8">
    <source>
        <dbReference type="ARBA" id="ARBA00023004"/>
    </source>
</evidence>
<dbReference type="SFLD" id="SFLDG01067">
    <property type="entry name" value="SPASM/twitch_domain_containing"/>
    <property type="match status" value="1"/>
</dbReference>
<evidence type="ECO:0000256" key="5">
    <source>
        <dbReference type="ARBA" id="ARBA00022691"/>
    </source>
</evidence>
<evidence type="ECO:0000313" key="12">
    <source>
        <dbReference type="EMBL" id="QHA00046.1"/>
    </source>
</evidence>
<dbReference type="PANTHER" id="PTHR30352">
    <property type="entry name" value="PYRUVATE FORMATE-LYASE-ACTIVATING ENZYME"/>
    <property type="match status" value="1"/>
</dbReference>
<keyword evidence="12" id="KW-0670">Pyruvate</keyword>
<dbReference type="AlphaFoldDB" id="A0A857DIL1"/>
<keyword evidence="7 10" id="KW-0560">Oxidoreductase</keyword>
<keyword evidence="5 10" id="KW-0949">S-adenosyl-L-methionine</keyword>
<evidence type="ECO:0000256" key="9">
    <source>
        <dbReference type="ARBA" id="ARBA00023014"/>
    </source>
</evidence>
<dbReference type="GO" id="GO:0051539">
    <property type="term" value="F:4 iron, 4 sulfur cluster binding"/>
    <property type="evidence" value="ECO:0007669"/>
    <property type="project" value="UniProtKB-UniRule"/>
</dbReference>
<dbReference type="Proteomes" id="UP000430508">
    <property type="component" value="Chromosome"/>
</dbReference>
<dbReference type="NCBIfam" id="TIGR02493">
    <property type="entry name" value="PFLA"/>
    <property type="match status" value="1"/>
</dbReference>
<proteinExistence type="inferred from homology"/>
<dbReference type="GO" id="GO:0046872">
    <property type="term" value="F:metal ion binding"/>
    <property type="evidence" value="ECO:0007669"/>
    <property type="project" value="UniProtKB-UniRule"/>
</dbReference>
<protein>
    <recommendedName>
        <fullName evidence="3 10">Pyruvate formate-lyase-activating enzyme</fullName>
        <ecNumber evidence="10">1.97.1.4</ecNumber>
    </recommendedName>
</protein>
<dbReference type="PROSITE" id="PS01087">
    <property type="entry name" value="RADICAL_ACTIVATING"/>
    <property type="match status" value="1"/>
</dbReference>
<dbReference type="EC" id="1.97.1.4" evidence="10"/>
<dbReference type="InterPro" id="IPR012838">
    <property type="entry name" value="PFL1_activating"/>
</dbReference>
<dbReference type="SUPFAM" id="SSF102114">
    <property type="entry name" value="Radical SAM enzymes"/>
    <property type="match status" value="1"/>
</dbReference>
<dbReference type="EMBL" id="CP046996">
    <property type="protein sequence ID" value="QHA00046.1"/>
    <property type="molecule type" value="Genomic_DNA"/>
</dbReference>
<sequence length="253" mass="27793">MSGKAEEIGKTGRIHSIETLGGADGPGLRMVIFMQGCPLRCIYCHNPDTWDRNGGREFTAGALVQKAMRYRTYFGREGGVTLSGGEPLMQPLFAAELFKQLKKAGINTALDTAGTTPSEEVAEVLANTDTVLLDIKMPDQERYDQYIGGSLSTTMNFLQAASAAGCRIWIRHVVIPGINDKKDDIGSLCSLIHDSGVAVERMELLPYHRMGIEKYKLLGLSYRLADVQELEEGRLAELLKYCSKELPETAPGY</sequence>
<dbReference type="CDD" id="cd01335">
    <property type="entry name" value="Radical_SAM"/>
    <property type="match status" value="1"/>
</dbReference>
<keyword evidence="9 10" id="KW-0411">Iron-sulfur</keyword>
<keyword evidence="8 10" id="KW-0408">Iron</keyword>
<dbReference type="Pfam" id="PF04055">
    <property type="entry name" value="Radical_SAM"/>
    <property type="match status" value="1"/>
</dbReference>
<comment type="cofactor">
    <cofactor evidence="10">
        <name>[4Fe-4S] cluster</name>
        <dbReference type="ChEBI" id="CHEBI:49883"/>
    </cofactor>
    <text evidence="10">Binds 1 [4Fe-4S] cluster. The cluster is coordinated with 3 cysteines and an exchangeable S-adenosyl-L-methionine.</text>
</comment>
<comment type="function">
    <text evidence="1 10">Activation of pyruvate formate-lyase under anaerobic conditions by generation of an organic free radical, using S-adenosylmethionine and reduced flavodoxin as cosubstrates to produce 5'-deoxy-adenosine.</text>
</comment>
<evidence type="ECO:0000256" key="7">
    <source>
        <dbReference type="ARBA" id="ARBA00023002"/>
    </source>
</evidence>